<protein>
    <recommendedName>
        <fullName evidence="1">DUF58 domain-containing protein</fullName>
    </recommendedName>
</protein>
<dbReference type="PANTHER" id="PTHR33608">
    <property type="entry name" value="BLL2464 PROTEIN"/>
    <property type="match status" value="1"/>
</dbReference>
<reference evidence="2" key="2">
    <citation type="submission" date="2020-09" db="EMBL/GenBank/DDBJ databases">
        <authorList>
            <person name="Sun Q."/>
            <person name="Zhou Y."/>
        </authorList>
    </citation>
    <scope>NUCLEOTIDE SEQUENCE</scope>
    <source>
        <strain evidence="2">CGMCC 1.15425</strain>
    </source>
</reference>
<evidence type="ECO:0000259" key="1">
    <source>
        <dbReference type="Pfam" id="PF01882"/>
    </source>
</evidence>
<accession>A0A917GTV5</accession>
<comment type="caution">
    <text evidence="2">The sequence shown here is derived from an EMBL/GenBank/DDBJ whole genome shotgun (WGS) entry which is preliminary data.</text>
</comment>
<dbReference type="RefSeq" id="WP_068812867.1">
    <property type="nucleotide sequence ID" value="NZ_BMIY01000005.1"/>
</dbReference>
<reference evidence="2" key="1">
    <citation type="journal article" date="2014" name="Int. J. Syst. Evol. Microbiol.">
        <title>Complete genome sequence of Corynebacterium casei LMG S-19264T (=DSM 44701T), isolated from a smear-ripened cheese.</title>
        <authorList>
            <consortium name="US DOE Joint Genome Institute (JGI-PGF)"/>
            <person name="Walter F."/>
            <person name="Albersmeier A."/>
            <person name="Kalinowski J."/>
            <person name="Ruckert C."/>
        </authorList>
    </citation>
    <scope>NUCLEOTIDE SEQUENCE</scope>
    <source>
        <strain evidence="2">CGMCC 1.15425</strain>
    </source>
</reference>
<dbReference type="EMBL" id="BMIY01000005">
    <property type="protein sequence ID" value="GGG56438.1"/>
    <property type="molecule type" value="Genomic_DNA"/>
</dbReference>
<dbReference type="Pfam" id="PF01882">
    <property type="entry name" value="DUF58"/>
    <property type="match status" value="1"/>
</dbReference>
<organism evidence="2 3">
    <name type="scientific">Pseudohongiella nitratireducens</name>
    <dbReference type="NCBI Taxonomy" id="1768907"/>
    <lineage>
        <taxon>Bacteria</taxon>
        <taxon>Pseudomonadati</taxon>
        <taxon>Pseudomonadota</taxon>
        <taxon>Gammaproteobacteria</taxon>
        <taxon>Pseudomonadales</taxon>
        <taxon>Pseudohongiellaceae</taxon>
        <taxon>Pseudohongiella</taxon>
    </lineage>
</organism>
<evidence type="ECO:0000313" key="2">
    <source>
        <dbReference type="EMBL" id="GGG56438.1"/>
    </source>
</evidence>
<name>A0A917GTV5_9GAMM</name>
<dbReference type="InterPro" id="IPR002881">
    <property type="entry name" value="DUF58"/>
</dbReference>
<feature type="domain" description="DUF58" evidence="1">
    <location>
        <begin position="65"/>
        <end position="282"/>
    </location>
</feature>
<dbReference type="AlphaFoldDB" id="A0A917GTV5"/>
<dbReference type="Proteomes" id="UP000627715">
    <property type="component" value="Unassembled WGS sequence"/>
</dbReference>
<evidence type="ECO:0000313" key="3">
    <source>
        <dbReference type="Proteomes" id="UP000627715"/>
    </source>
</evidence>
<dbReference type="OrthoDB" id="9776116at2"/>
<sequence>MDATLKPLPHQALYRTRGAVVTLQDLLLQRYAARTIAYANHKRSVAGISGLHLSKMRGRGIDFEEFRPYQAGDDIRTIDWRVTARIGKPFTKVFREERERPVLVAVDQSSSMFFGSHTAFKSVIAAQAAAIFCWLAIDNGDRVGGLVYGDEDFALVRPKRSRRSALHLLNQLENFNTALAEQAANPANHDPEAGSLASTLGRIRRITKPGSTIYIISDFSSIDDAGFQYLQQISRHNNVVCCFVNDPLEENLPIPGYYSITDGRDKGTLNTFNRKARESYRDVFHQRLAFLQGELNKMKIPLISLRTDEPVVERIHQWTSQTL</sequence>
<keyword evidence="3" id="KW-1185">Reference proteome</keyword>
<proteinExistence type="predicted"/>
<dbReference type="InterPro" id="IPR036465">
    <property type="entry name" value="vWFA_dom_sf"/>
</dbReference>
<dbReference type="SUPFAM" id="SSF53300">
    <property type="entry name" value="vWA-like"/>
    <property type="match status" value="1"/>
</dbReference>
<dbReference type="PANTHER" id="PTHR33608:SF12">
    <property type="entry name" value="DUF58 DOMAIN-CONTAINING PROTEIN"/>
    <property type="match status" value="1"/>
</dbReference>
<gene>
    <name evidence="2" type="ORF">GCM10011403_11970</name>
</gene>